<organism evidence="1">
    <name type="scientific">viral metagenome</name>
    <dbReference type="NCBI Taxonomy" id="1070528"/>
    <lineage>
        <taxon>unclassified sequences</taxon>
        <taxon>metagenomes</taxon>
        <taxon>organismal metagenomes</taxon>
    </lineage>
</organism>
<protein>
    <submittedName>
        <fullName evidence="1">Uncharacterized protein</fullName>
    </submittedName>
</protein>
<evidence type="ECO:0000313" key="1">
    <source>
        <dbReference type="EMBL" id="QHT85228.1"/>
    </source>
</evidence>
<reference evidence="1" key="1">
    <citation type="journal article" date="2020" name="Nature">
        <title>Giant virus diversity and host interactions through global metagenomics.</title>
        <authorList>
            <person name="Schulz F."/>
            <person name="Roux S."/>
            <person name="Paez-Espino D."/>
            <person name="Jungbluth S."/>
            <person name="Walsh D.A."/>
            <person name="Denef V.J."/>
            <person name="McMahon K.D."/>
            <person name="Konstantinidis K.T."/>
            <person name="Eloe-Fadrosh E.A."/>
            <person name="Kyrpides N.C."/>
            <person name="Woyke T."/>
        </authorList>
    </citation>
    <scope>NUCLEOTIDE SEQUENCE</scope>
    <source>
        <strain evidence="1">GVMAG-M-3300023184-17</strain>
    </source>
</reference>
<sequence length="113" mass="13936">MAVFHCEYCYFLTKSRTNYNKHLTTEEHRKNEDIHEIRELFKLVDEKKDELKPIEKRIKDISKQYTKRVDKNKQVHDLTKLYYAETHKKYNNFYIRETLTDRINELATKHNLN</sequence>
<name>A0A6C0HWT3_9ZZZZ</name>
<dbReference type="AlphaFoldDB" id="A0A6C0HWT3"/>
<proteinExistence type="predicted"/>
<dbReference type="EMBL" id="MN740041">
    <property type="protein sequence ID" value="QHT85228.1"/>
    <property type="molecule type" value="Genomic_DNA"/>
</dbReference>
<accession>A0A6C0HWT3</accession>